<proteinExistence type="predicted"/>
<evidence type="ECO:0000313" key="2">
    <source>
        <dbReference type="Proteomes" id="UP001164929"/>
    </source>
</evidence>
<protein>
    <submittedName>
        <fullName evidence="1">Uncharacterized protein</fullName>
    </submittedName>
</protein>
<accession>A0AAD6QY01</accession>
<dbReference type="AlphaFoldDB" id="A0AAD6QY01"/>
<keyword evidence="2" id="KW-1185">Reference proteome</keyword>
<evidence type="ECO:0000313" key="1">
    <source>
        <dbReference type="EMBL" id="KAJ6998032.1"/>
    </source>
</evidence>
<name>A0AAD6QY01_9ROSI</name>
<organism evidence="1 2">
    <name type="scientific">Populus alba x Populus x berolinensis</name>
    <dbReference type="NCBI Taxonomy" id="444605"/>
    <lineage>
        <taxon>Eukaryota</taxon>
        <taxon>Viridiplantae</taxon>
        <taxon>Streptophyta</taxon>
        <taxon>Embryophyta</taxon>
        <taxon>Tracheophyta</taxon>
        <taxon>Spermatophyta</taxon>
        <taxon>Magnoliopsida</taxon>
        <taxon>eudicotyledons</taxon>
        <taxon>Gunneridae</taxon>
        <taxon>Pentapetalae</taxon>
        <taxon>rosids</taxon>
        <taxon>fabids</taxon>
        <taxon>Malpighiales</taxon>
        <taxon>Salicaceae</taxon>
        <taxon>Saliceae</taxon>
        <taxon>Populus</taxon>
    </lineage>
</organism>
<gene>
    <name evidence="1" type="ORF">NC653_014288</name>
</gene>
<sequence length="21" mass="2634">MGKQSWCSRLLDFRLQRVHWS</sequence>
<comment type="caution">
    <text evidence="1">The sequence shown here is derived from an EMBL/GenBank/DDBJ whole genome shotgun (WGS) entry which is preliminary data.</text>
</comment>
<dbReference type="EMBL" id="JAQIZT010000005">
    <property type="protein sequence ID" value="KAJ6998032.1"/>
    <property type="molecule type" value="Genomic_DNA"/>
</dbReference>
<reference evidence="1" key="1">
    <citation type="journal article" date="2023" name="Mol. Ecol. Resour.">
        <title>Chromosome-level genome assembly of a triploid poplar Populus alba 'Berolinensis'.</title>
        <authorList>
            <person name="Chen S."/>
            <person name="Yu Y."/>
            <person name="Wang X."/>
            <person name="Wang S."/>
            <person name="Zhang T."/>
            <person name="Zhou Y."/>
            <person name="He R."/>
            <person name="Meng N."/>
            <person name="Wang Y."/>
            <person name="Liu W."/>
            <person name="Liu Z."/>
            <person name="Liu J."/>
            <person name="Guo Q."/>
            <person name="Huang H."/>
            <person name="Sederoff R.R."/>
            <person name="Wang G."/>
            <person name="Qu G."/>
            <person name="Chen S."/>
        </authorList>
    </citation>
    <scope>NUCLEOTIDE SEQUENCE</scope>
    <source>
        <strain evidence="1">SC-2020</strain>
    </source>
</reference>
<dbReference type="Proteomes" id="UP001164929">
    <property type="component" value="Chromosome 5"/>
</dbReference>